<dbReference type="Pfam" id="PF13460">
    <property type="entry name" value="NAD_binding_10"/>
    <property type="match status" value="1"/>
</dbReference>
<reference evidence="2 3" key="1">
    <citation type="submission" date="2018-04" db="EMBL/GenBank/DDBJ databases">
        <title>Novel actinobacteria from marine sediment.</title>
        <authorList>
            <person name="Ng Z.Y."/>
            <person name="Tan G.Y.A."/>
        </authorList>
    </citation>
    <scope>NUCLEOTIDE SEQUENCE [LARGE SCALE GENOMIC DNA]</scope>
    <source>
        <strain evidence="2 3">TPS81</strain>
    </source>
</reference>
<dbReference type="Gene3D" id="3.40.50.720">
    <property type="entry name" value="NAD(P)-binding Rossmann-like Domain"/>
    <property type="match status" value="1"/>
</dbReference>
<organism evidence="2 3">
    <name type="scientific">Marinitenerispora sediminis</name>
    <dbReference type="NCBI Taxonomy" id="1931232"/>
    <lineage>
        <taxon>Bacteria</taxon>
        <taxon>Bacillati</taxon>
        <taxon>Actinomycetota</taxon>
        <taxon>Actinomycetes</taxon>
        <taxon>Streptosporangiales</taxon>
        <taxon>Nocardiopsidaceae</taxon>
        <taxon>Marinitenerispora</taxon>
    </lineage>
</organism>
<dbReference type="PANTHER" id="PTHR43162">
    <property type="match status" value="1"/>
</dbReference>
<dbReference type="Gene3D" id="3.90.25.10">
    <property type="entry name" value="UDP-galactose 4-epimerase, domain 1"/>
    <property type="match status" value="1"/>
</dbReference>
<proteinExistence type="predicted"/>
<gene>
    <name evidence="2" type="ORF">DEF24_03900</name>
</gene>
<dbReference type="Proteomes" id="UP000253318">
    <property type="component" value="Unassembled WGS sequence"/>
</dbReference>
<dbReference type="SUPFAM" id="SSF51735">
    <property type="entry name" value="NAD(P)-binding Rossmann-fold domains"/>
    <property type="match status" value="1"/>
</dbReference>
<dbReference type="InterPro" id="IPR016040">
    <property type="entry name" value="NAD(P)-bd_dom"/>
</dbReference>
<dbReference type="PANTHER" id="PTHR43162:SF1">
    <property type="entry name" value="PRESTALK A DIFFERENTIATION PROTEIN A"/>
    <property type="match status" value="1"/>
</dbReference>
<evidence type="ECO:0000259" key="1">
    <source>
        <dbReference type="Pfam" id="PF13460"/>
    </source>
</evidence>
<accession>A0A368TA17</accession>
<feature type="domain" description="NAD(P)-binding" evidence="1">
    <location>
        <begin position="15"/>
        <end position="189"/>
    </location>
</feature>
<comment type="caution">
    <text evidence="2">The sequence shown here is derived from an EMBL/GenBank/DDBJ whole genome shotgun (WGS) entry which is preliminary data.</text>
</comment>
<dbReference type="EMBL" id="QEIN01000017">
    <property type="protein sequence ID" value="RCV61595.1"/>
    <property type="molecule type" value="Genomic_DNA"/>
</dbReference>
<sequence>MTEHTPEPRAVLVTGATGNVGRQVVTQLRAEGVPVRALTRDPAAARLPDGVTVLRGDLSDPDSLAGALDGVRAVFLVWPFLTAEAAPPLLERIAAHTSRLVYLSSAGVQDDAEVQADPINAFHADLERLVRATGLEWTFLRAGGFATNTLQWAEQIRATGVVRAPFGAASRALVHEADIAAVAVRALLDDGHAGAVHVLTGPEPLTQVEQVRLIGTALERPTRFEEQPPHEARADMLATGWPADVVDGILGAHAEMTTGAADLVTDTVQAVTGRPARTFAEWARDHAADFR</sequence>
<dbReference type="RefSeq" id="WP_114396726.1">
    <property type="nucleotide sequence ID" value="NZ_QEIM01000016.1"/>
</dbReference>
<keyword evidence="3" id="KW-1185">Reference proteome</keyword>
<dbReference type="OrthoDB" id="4457504at2"/>
<evidence type="ECO:0000313" key="3">
    <source>
        <dbReference type="Proteomes" id="UP000253318"/>
    </source>
</evidence>
<dbReference type="InterPro" id="IPR036291">
    <property type="entry name" value="NAD(P)-bd_dom_sf"/>
</dbReference>
<dbReference type="AlphaFoldDB" id="A0A368TA17"/>
<protein>
    <submittedName>
        <fullName evidence="2">Nucleoside-diphosphate sugar epimerase</fullName>
    </submittedName>
</protein>
<name>A0A368TA17_9ACTN</name>
<dbReference type="InterPro" id="IPR051604">
    <property type="entry name" value="Ergot_Alk_Oxidoreductase"/>
</dbReference>
<evidence type="ECO:0000313" key="2">
    <source>
        <dbReference type="EMBL" id="RCV61595.1"/>
    </source>
</evidence>